<evidence type="ECO:0000256" key="5">
    <source>
        <dbReference type="ARBA" id="ARBA00023136"/>
    </source>
</evidence>
<feature type="transmembrane region" description="Helical" evidence="6">
    <location>
        <begin position="125"/>
        <end position="143"/>
    </location>
</feature>
<evidence type="ECO:0000313" key="8">
    <source>
        <dbReference type="Proteomes" id="UP000248079"/>
    </source>
</evidence>
<dbReference type="OrthoDB" id="9787939at2"/>
<dbReference type="NCBIfam" id="NF038013">
    <property type="entry name" value="AceTr_1"/>
    <property type="match status" value="1"/>
</dbReference>
<dbReference type="RefSeq" id="WP_110358969.1">
    <property type="nucleotide sequence ID" value="NZ_QFLI01000001.1"/>
</dbReference>
<dbReference type="Pfam" id="PF01184">
    <property type="entry name" value="Gpr1_Fun34_YaaH"/>
    <property type="match status" value="1"/>
</dbReference>
<dbReference type="PANTHER" id="PTHR30178:SF3">
    <property type="entry name" value="SUCCINATE-ACETATE_PROTON SYMPORTER SATP"/>
    <property type="match status" value="1"/>
</dbReference>
<organism evidence="7 8">
    <name type="scientific">Marinifilum breve</name>
    <dbReference type="NCBI Taxonomy" id="2184082"/>
    <lineage>
        <taxon>Bacteria</taxon>
        <taxon>Pseudomonadati</taxon>
        <taxon>Bacteroidota</taxon>
        <taxon>Bacteroidia</taxon>
        <taxon>Marinilabiliales</taxon>
        <taxon>Marinifilaceae</taxon>
    </lineage>
</organism>
<evidence type="ECO:0000256" key="2">
    <source>
        <dbReference type="ARBA" id="ARBA00005587"/>
    </source>
</evidence>
<dbReference type="AlphaFoldDB" id="A0A2V4A614"/>
<comment type="similarity">
    <text evidence="2">Belongs to the acetate uptake transporter (AceTr) (TC 2.A.96) family.</text>
</comment>
<name>A0A2V4A614_9BACT</name>
<evidence type="ECO:0000256" key="1">
    <source>
        <dbReference type="ARBA" id="ARBA00004141"/>
    </source>
</evidence>
<dbReference type="Proteomes" id="UP000248079">
    <property type="component" value="Unassembled WGS sequence"/>
</dbReference>
<keyword evidence="3 6" id="KW-0812">Transmembrane</keyword>
<sequence length="198" mass="20923">MNNVKLGNPAVVGLGGFGLSTILLQLHNLGLCGLGPVLAVGFAFGGIAQLCAGLLEHKNANNFGFAAFSAYGSFWIAIGIVWMLNHFGIYKSTGTDVGYFLLAYTFFTLILWFASLFIHGAMATTFSILMLGFILLDLGHFGFPAMNTAAAYVLIACALAAWYMMAAIIINGVAGRTILGVGEAWLKAGEKELSPATK</sequence>
<keyword evidence="4 6" id="KW-1133">Transmembrane helix</keyword>
<dbReference type="InterPro" id="IPR047623">
    <property type="entry name" value="SatP"/>
</dbReference>
<feature type="transmembrane region" description="Helical" evidence="6">
    <location>
        <begin position="62"/>
        <end position="85"/>
    </location>
</feature>
<dbReference type="InterPro" id="IPR000791">
    <property type="entry name" value="Gpr1/Fun34/SatP-like"/>
</dbReference>
<comment type="subcellular location">
    <subcellularLocation>
        <location evidence="1">Membrane</location>
        <topology evidence="1">Multi-pass membrane protein</topology>
    </subcellularLocation>
</comment>
<gene>
    <name evidence="7" type="ORF">DF185_01595</name>
</gene>
<keyword evidence="8" id="KW-1185">Reference proteome</keyword>
<feature type="transmembrane region" description="Helical" evidence="6">
    <location>
        <begin position="149"/>
        <end position="170"/>
    </location>
</feature>
<feature type="transmembrane region" description="Helical" evidence="6">
    <location>
        <begin position="33"/>
        <end position="55"/>
    </location>
</feature>
<dbReference type="EMBL" id="QFLI01000001">
    <property type="protein sequence ID" value="PXY02810.1"/>
    <property type="molecule type" value="Genomic_DNA"/>
</dbReference>
<feature type="transmembrane region" description="Helical" evidence="6">
    <location>
        <begin position="97"/>
        <end position="118"/>
    </location>
</feature>
<dbReference type="PANTHER" id="PTHR30178">
    <property type="entry name" value="INNER MEMBRANE PROTEIN YAAH"/>
    <property type="match status" value="1"/>
</dbReference>
<feature type="transmembrane region" description="Helical" evidence="6">
    <location>
        <begin position="7"/>
        <end position="27"/>
    </location>
</feature>
<dbReference type="GO" id="GO:0071422">
    <property type="term" value="P:succinate transmembrane transport"/>
    <property type="evidence" value="ECO:0007669"/>
    <property type="project" value="TreeGrafter"/>
</dbReference>
<protein>
    <submittedName>
        <fullName evidence="7">Uncharacterized protein</fullName>
    </submittedName>
</protein>
<comment type="caution">
    <text evidence="7">The sequence shown here is derived from an EMBL/GenBank/DDBJ whole genome shotgun (WGS) entry which is preliminary data.</text>
</comment>
<proteinExistence type="inferred from homology"/>
<evidence type="ECO:0000313" key="7">
    <source>
        <dbReference type="EMBL" id="PXY02810.1"/>
    </source>
</evidence>
<evidence type="ECO:0000256" key="3">
    <source>
        <dbReference type="ARBA" id="ARBA00022692"/>
    </source>
</evidence>
<evidence type="ECO:0000256" key="6">
    <source>
        <dbReference type="SAM" id="Phobius"/>
    </source>
</evidence>
<accession>A0A2V4A614</accession>
<evidence type="ECO:0000256" key="4">
    <source>
        <dbReference type="ARBA" id="ARBA00022989"/>
    </source>
</evidence>
<keyword evidence="5 6" id="KW-0472">Membrane</keyword>
<reference evidence="7 8" key="1">
    <citation type="submission" date="2018-05" db="EMBL/GenBank/DDBJ databases">
        <title>Marinifilum breve JC075T sp. nov., a marine bacterium isolated from Yongle Blue Hole in the South China Sea.</title>
        <authorList>
            <person name="Fu T."/>
        </authorList>
    </citation>
    <scope>NUCLEOTIDE SEQUENCE [LARGE SCALE GENOMIC DNA]</scope>
    <source>
        <strain evidence="7 8">JC075</strain>
    </source>
</reference>
<dbReference type="GO" id="GO:0005886">
    <property type="term" value="C:plasma membrane"/>
    <property type="evidence" value="ECO:0007669"/>
    <property type="project" value="TreeGrafter"/>
</dbReference>
<dbReference type="GO" id="GO:0015360">
    <property type="term" value="F:acetate:proton symporter activity"/>
    <property type="evidence" value="ECO:0007669"/>
    <property type="project" value="TreeGrafter"/>
</dbReference>